<evidence type="ECO:0000313" key="4">
    <source>
        <dbReference type="EnsemblProtists" id="EKX36022"/>
    </source>
</evidence>
<dbReference type="GeneID" id="17292788"/>
<evidence type="ECO:0000256" key="2">
    <source>
        <dbReference type="SAM" id="MobiDB-lite"/>
    </source>
</evidence>
<dbReference type="InterPro" id="IPR036116">
    <property type="entry name" value="FN3_sf"/>
</dbReference>
<reference evidence="5" key="2">
    <citation type="submission" date="2012-11" db="EMBL/GenBank/DDBJ databases">
        <authorList>
            <person name="Kuo A."/>
            <person name="Curtis B.A."/>
            <person name="Tanifuji G."/>
            <person name="Burki F."/>
            <person name="Gruber A."/>
            <person name="Irimia M."/>
            <person name="Maruyama S."/>
            <person name="Arias M.C."/>
            <person name="Ball S.G."/>
            <person name="Gile G.H."/>
            <person name="Hirakawa Y."/>
            <person name="Hopkins J.F."/>
            <person name="Rensing S.A."/>
            <person name="Schmutz J."/>
            <person name="Symeonidi A."/>
            <person name="Elias M."/>
            <person name="Eveleigh R.J."/>
            <person name="Herman E.K."/>
            <person name="Klute M.J."/>
            <person name="Nakayama T."/>
            <person name="Obornik M."/>
            <person name="Reyes-Prieto A."/>
            <person name="Armbrust E.V."/>
            <person name="Aves S.J."/>
            <person name="Beiko R.G."/>
            <person name="Coutinho P."/>
            <person name="Dacks J.B."/>
            <person name="Durnford D.G."/>
            <person name="Fast N.M."/>
            <person name="Green B.R."/>
            <person name="Grisdale C."/>
            <person name="Hempe F."/>
            <person name="Henrissat B."/>
            <person name="Hoppner M.P."/>
            <person name="Ishida K.-I."/>
            <person name="Kim E."/>
            <person name="Koreny L."/>
            <person name="Kroth P.G."/>
            <person name="Liu Y."/>
            <person name="Malik S.-B."/>
            <person name="Maier U.G."/>
            <person name="McRose D."/>
            <person name="Mock T."/>
            <person name="Neilson J.A."/>
            <person name="Onodera N.T."/>
            <person name="Poole A.M."/>
            <person name="Pritham E.J."/>
            <person name="Richards T.A."/>
            <person name="Rocap G."/>
            <person name="Roy S.W."/>
            <person name="Sarai C."/>
            <person name="Schaack S."/>
            <person name="Shirato S."/>
            <person name="Slamovits C.H."/>
            <person name="Spencer D.F."/>
            <person name="Suzuki S."/>
            <person name="Worden A.Z."/>
            <person name="Zauner S."/>
            <person name="Barry K."/>
            <person name="Bell C."/>
            <person name="Bharti A.K."/>
            <person name="Crow J.A."/>
            <person name="Grimwood J."/>
            <person name="Kramer R."/>
            <person name="Lindquist E."/>
            <person name="Lucas S."/>
            <person name="Salamov A."/>
            <person name="McFadden G.I."/>
            <person name="Lane C.E."/>
            <person name="Keeling P.J."/>
            <person name="Gray M.W."/>
            <person name="Grigoriev I.V."/>
            <person name="Archibald J.M."/>
        </authorList>
    </citation>
    <scope>NUCLEOTIDE SEQUENCE</scope>
    <source>
        <strain evidence="5">CCMP2712</strain>
    </source>
</reference>
<dbReference type="KEGG" id="gtt:GUITHDRAFT_146061"/>
<evidence type="ECO:0000256" key="1">
    <source>
        <dbReference type="SAM" id="Coils"/>
    </source>
</evidence>
<reference evidence="4" key="3">
    <citation type="submission" date="2016-03" db="UniProtKB">
        <authorList>
            <consortium name="EnsemblProtists"/>
        </authorList>
    </citation>
    <scope>IDENTIFICATION</scope>
</reference>
<accession>L1IIU1</accession>
<dbReference type="InterPro" id="IPR050617">
    <property type="entry name" value="E3_ligase_FN3/SPRY"/>
</dbReference>
<dbReference type="InterPro" id="IPR003961">
    <property type="entry name" value="FN3_dom"/>
</dbReference>
<dbReference type="SUPFAM" id="SSF49265">
    <property type="entry name" value="Fibronectin type III"/>
    <property type="match status" value="1"/>
</dbReference>
<dbReference type="Gene3D" id="2.60.40.10">
    <property type="entry name" value="Immunoglobulins"/>
    <property type="match status" value="1"/>
</dbReference>
<dbReference type="EnsemblProtists" id="EKX36022">
    <property type="protein sequence ID" value="EKX36022"/>
    <property type="gene ID" value="GUITHDRAFT_146061"/>
</dbReference>
<evidence type="ECO:0000313" key="5">
    <source>
        <dbReference type="Proteomes" id="UP000011087"/>
    </source>
</evidence>
<organism evidence="3">
    <name type="scientific">Guillardia theta (strain CCMP2712)</name>
    <name type="common">Cryptophyte</name>
    <dbReference type="NCBI Taxonomy" id="905079"/>
    <lineage>
        <taxon>Eukaryota</taxon>
        <taxon>Cryptophyceae</taxon>
        <taxon>Pyrenomonadales</taxon>
        <taxon>Geminigeraceae</taxon>
        <taxon>Guillardia</taxon>
    </lineage>
</organism>
<gene>
    <name evidence="3" type="ORF">GUITHDRAFT_146061</name>
</gene>
<keyword evidence="1" id="KW-0175">Coiled coil</keyword>
<dbReference type="CDD" id="cd00063">
    <property type="entry name" value="FN3"/>
    <property type="match status" value="1"/>
</dbReference>
<evidence type="ECO:0008006" key="6">
    <source>
        <dbReference type="Google" id="ProtNLM"/>
    </source>
</evidence>
<proteinExistence type="predicted"/>
<dbReference type="PANTHER" id="PTHR24099:SF16">
    <property type="entry name" value="E3 UBIQUITIN-PROTEIN LIGASE MIDLINE-1-LIKE ISOFORM X1"/>
    <property type="match status" value="1"/>
</dbReference>
<dbReference type="EMBL" id="JH993080">
    <property type="protein sequence ID" value="EKX36022.1"/>
    <property type="molecule type" value="Genomic_DNA"/>
</dbReference>
<dbReference type="InterPro" id="IPR013783">
    <property type="entry name" value="Ig-like_fold"/>
</dbReference>
<reference evidence="3 5" key="1">
    <citation type="journal article" date="2012" name="Nature">
        <title>Algal genomes reveal evolutionary mosaicism and the fate of nucleomorphs.</title>
        <authorList>
            <consortium name="DOE Joint Genome Institute"/>
            <person name="Curtis B.A."/>
            <person name="Tanifuji G."/>
            <person name="Burki F."/>
            <person name="Gruber A."/>
            <person name="Irimia M."/>
            <person name="Maruyama S."/>
            <person name="Arias M.C."/>
            <person name="Ball S.G."/>
            <person name="Gile G.H."/>
            <person name="Hirakawa Y."/>
            <person name="Hopkins J.F."/>
            <person name="Kuo A."/>
            <person name="Rensing S.A."/>
            <person name="Schmutz J."/>
            <person name="Symeonidi A."/>
            <person name="Elias M."/>
            <person name="Eveleigh R.J."/>
            <person name="Herman E.K."/>
            <person name="Klute M.J."/>
            <person name="Nakayama T."/>
            <person name="Obornik M."/>
            <person name="Reyes-Prieto A."/>
            <person name="Armbrust E.V."/>
            <person name="Aves S.J."/>
            <person name="Beiko R.G."/>
            <person name="Coutinho P."/>
            <person name="Dacks J.B."/>
            <person name="Durnford D.G."/>
            <person name="Fast N.M."/>
            <person name="Green B.R."/>
            <person name="Grisdale C.J."/>
            <person name="Hempel F."/>
            <person name="Henrissat B."/>
            <person name="Hoppner M.P."/>
            <person name="Ishida K."/>
            <person name="Kim E."/>
            <person name="Koreny L."/>
            <person name="Kroth P.G."/>
            <person name="Liu Y."/>
            <person name="Malik S.B."/>
            <person name="Maier U.G."/>
            <person name="McRose D."/>
            <person name="Mock T."/>
            <person name="Neilson J.A."/>
            <person name="Onodera N.T."/>
            <person name="Poole A.M."/>
            <person name="Pritham E.J."/>
            <person name="Richards T.A."/>
            <person name="Rocap G."/>
            <person name="Roy S.W."/>
            <person name="Sarai C."/>
            <person name="Schaack S."/>
            <person name="Shirato S."/>
            <person name="Slamovits C.H."/>
            <person name="Spencer D.F."/>
            <person name="Suzuki S."/>
            <person name="Worden A.Z."/>
            <person name="Zauner S."/>
            <person name="Barry K."/>
            <person name="Bell C."/>
            <person name="Bharti A.K."/>
            <person name="Crow J.A."/>
            <person name="Grimwood J."/>
            <person name="Kramer R."/>
            <person name="Lindquist E."/>
            <person name="Lucas S."/>
            <person name="Salamov A."/>
            <person name="McFadden G.I."/>
            <person name="Lane C.E."/>
            <person name="Keeling P.J."/>
            <person name="Gray M.W."/>
            <person name="Grigoriev I.V."/>
            <person name="Archibald J.M."/>
        </authorList>
    </citation>
    <scope>NUCLEOTIDE SEQUENCE</scope>
    <source>
        <strain evidence="3 5">CCMP2712</strain>
    </source>
</reference>
<keyword evidence="5" id="KW-1185">Reference proteome</keyword>
<dbReference type="PaxDb" id="55529-EKX36022"/>
<name>L1IIU1_GUITC</name>
<protein>
    <recommendedName>
        <fullName evidence="6">Fibronectin type-III domain-containing protein</fullName>
    </recommendedName>
</protein>
<dbReference type="RefSeq" id="XP_005823002.1">
    <property type="nucleotide sequence ID" value="XM_005822945.1"/>
</dbReference>
<dbReference type="Proteomes" id="UP000011087">
    <property type="component" value="Unassembled WGS sequence"/>
</dbReference>
<dbReference type="PANTHER" id="PTHR24099">
    <property type="entry name" value="E3 UBIQUITIN-PROTEIN LIGASE TRIM36-RELATED"/>
    <property type="match status" value="1"/>
</dbReference>
<evidence type="ECO:0000313" key="3">
    <source>
        <dbReference type="EMBL" id="EKX36022.1"/>
    </source>
</evidence>
<dbReference type="AlphaFoldDB" id="L1IIU1"/>
<feature type="region of interest" description="Disordered" evidence="2">
    <location>
        <begin position="308"/>
        <end position="327"/>
    </location>
</feature>
<sequence length="373" mass="42094">MVDPAMKKLVESVKLSLREQPAHDPPLSLLLNHQLGGQLEAEQGECRWLRPSREAALEDLQLYDQDSGMPVSARDMAERLAKIGLKPLNSACRDLRKELEEKWERLQGHELEAESLLILLQSICGEVSQRSIGLQKNVLKEVEELKDMLDTRAMAMVHTVREQERLKLSTLHAQIATVEKEYESMKRSSASLKSVLKDSSSDPLEFVQSYRNIESRVVRVLQSAESLRYQPEESSAFQLDLNVEPQRAVLAQTNFFQLKTPPFPPSLRFVREDHGAILLAWTEVSLPALLDISPVIHYCLHARKLASSSLSPQGPGKGGEEEEAKGQWEVVFEGKERQYLMSKARGGERWSFRVCACNQFGTGVFSSEVEVKT</sequence>
<feature type="coiled-coil region" evidence="1">
    <location>
        <begin position="161"/>
        <end position="188"/>
    </location>
</feature>
<dbReference type="HOGENOM" id="CLU_742805_0_0_1"/>